<evidence type="ECO:0000256" key="6">
    <source>
        <dbReference type="ARBA" id="ARBA00023012"/>
    </source>
</evidence>
<dbReference type="SMART" id="SM00448">
    <property type="entry name" value="REC"/>
    <property type="match status" value="2"/>
</dbReference>
<dbReference type="InterPro" id="IPR005467">
    <property type="entry name" value="His_kinase_dom"/>
</dbReference>
<dbReference type="Pfam" id="PF00512">
    <property type="entry name" value="HisKA"/>
    <property type="match status" value="1"/>
</dbReference>
<keyword evidence="7 9" id="KW-0472">Membrane</keyword>
<dbReference type="Gene3D" id="3.30.565.10">
    <property type="entry name" value="Histidine kinase-like ATPase, C-terminal domain"/>
    <property type="match status" value="1"/>
</dbReference>
<keyword evidence="5" id="KW-0418">Kinase</keyword>
<evidence type="ECO:0000259" key="11">
    <source>
        <dbReference type="PROSITE" id="PS50110"/>
    </source>
</evidence>
<evidence type="ECO:0000256" key="2">
    <source>
        <dbReference type="ARBA" id="ARBA00012438"/>
    </source>
</evidence>
<reference evidence="14" key="1">
    <citation type="submission" date="2017-05" db="EMBL/GenBank/DDBJ databases">
        <authorList>
            <person name="Macchi M."/>
            <person name="Festa S."/>
            <person name="Coppotelli B.M."/>
            <person name="Morelli I.S."/>
        </authorList>
    </citation>
    <scope>NUCLEOTIDE SEQUENCE [LARGE SCALE GENOMIC DNA]</scope>
    <source>
        <strain evidence="14">I</strain>
    </source>
</reference>
<keyword evidence="3 8" id="KW-0597">Phosphoprotein</keyword>
<dbReference type="InterPro" id="IPR003661">
    <property type="entry name" value="HisK_dim/P_dom"/>
</dbReference>
<dbReference type="Gene3D" id="3.40.50.2300">
    <property type="match status" value="2"/>
</dbReference>
<gene>
    <name evidence="13" type="ORF">BWR60_13770</name>
</gene>
<feature type="domain" description="Response regulatory" evidence="11">
    <location>
        <begin position="718"/>
        <end position="827"/>
    </location>
</feature>
<evidence type="ECO:0000256" key="8">
    <source>
        <dbReference type="PROSITE-ProRule" id="PRU00169"/>
    </source>
</evidence>
<dbReference type="InterPro" id="IPR000014">
    <property type="entry name" value="PAS"/>
</dbReference>
<dbReference type="SUPFAM" id="SSF55874">
    <property type="entry name" value="ATPase domain of HSP90 chaperone/DNA topoisomerase II/histidine kinase"/>
    <property type="match status" value="1"/>
</dbReference>
<dbReference type="CDD" id="cd00130">
    <property type="entry name" value="PAS"/>
    <property type="match status" value="1"/>
</dbReference>
<dbReference type="EC" id="2.7.13.3" evidence="2"/>
<name>A0A211ZMR0_9PROT</name>
<accession>A0A211ZMR0</accession>
<comment type="catalytic activity">
    <reaction evidence="1">
        <text>ATP + protein L-histidine = ADP + protein N-phospho-L-histidine.</text>
        <dbReference type="EC" id="2.7.13.3"/>
    </reaction>
</comment>
<dbReference type="Gene3D" id="1.10.287.130">
    <property type="match status" value="1"/>
</dbReference>
<dbReference type="CDD" id="cd16922">
    <property type="entry name" value="HATPase_EvgS-ArcB-TorS-like"/>
    <property type="match status" value="1"/>
</dbReference>
<dbReference type="Pfam" id="PF05227">
    <property type="entry name" value="CHASE3"/>
    <property type="match status" value="1"/>
</dbReference>
<dbReference type="CDD" id="cd00082">
    <property type="entry name" value="HisKA"/>
    <property type="match status" value="1"/>
</dbReference>
<evidence type="ECO:0000256" key="1">
    <source>
        <dbReference type="ARBA" id="ARBA00000085"/>
    </source>
</evidence>
<dbReference type="Gene3D" id="3.30.450.20">
    <property type="entry name" value="PAS domain"/>
    <property type="match status" value="1"/>
</dbReference>
<evidence type="ECO:0000259" key="12">
    <source>
        <dbReference type="PROSITE" id="PS50112"/>
    </source>
</evidence>
<organism evidence="13 14">
    <name type="scientific">Inquilinus limosus</name>
    <dbReference type="NCBI Taxonomy" id="171674"/>
    <lineage>
        <taxon>Bacteria</taxon>
        <taxon>Pseudomonadati</taxon>
        <taxon>Pseudomonadota</taxon>
        <taxon>Alphaproteobacteria</taxon>
        <taxon>Rhodospirillales</taxon>
        <taxon>Rhodospirillaceae</taxon>
        <taxon>Inquilinus</taxon>
    </lineage>
</organism>
<dbReference type="InterPro" id="IPR004358">
    <property type="entry name" value="Sig_transdc_His_kin-like_C"/>
</dbReference>
<dbReference type="PANTHER" id="PTHR43547">
    <property type="entry name" value="TWO-COMPONENT HISTIDINE KINASE"/>
    <property type="match status" value="1"/>
</dbReference>
<sequence>MIGRRWGMEKFLGSVRSIVLLAILGFLLFFGTAGWLGKQFLADNARTQGWVDHTNLVITTIYEARLSIARAQALSRSFVITGNQQDAAVAEDSARLATDKLLDLRGMTTDNPVQVQRFDDAAAIAEQILVTNDRIIAAVRRGDRDGAGTIVKDAVDQAPAFRARIDDAVQAEKALLAERQAATAATLGRIIWLLGGIAALAALCGLLAAWAMSRQVRTDQRRYRELERAKQESDAGARALAESQAQLQAVLDSARDPILVVGQDGVVELANLACGEAFGVAGGELTGTDISVLVPALAGGAHPAGEITVTRRDGSSFPAEISTGVFERDGRSVSVCILRDMTERHRLDQLKNEFVSTVSHELRTPLTSIRGSLGLIVAGAAGALPDKARSLLEIAHKNSERLVGLVNDILDIEKIESGRMEFRHDRLEAGALVEQAVEANQAYAAQHEVEYRIAARPDAPLPVQGDADRLIQVLTNLLSNAAKFSPASSTIEVAVETVGRQARISVRDRGAGIPEAFRSRIFQRFAQADASDVRRKGGTGLGLSIAKAIVERHGGRIGFEPAEGGGTCFWFTLPLLAEAQETTAMPGDARRQVLICEDDADVATLLGLMIEQDGWRVDFARDAETALEKARTGQYDAMTVDLLLPGMDGITLIRQLRADPATADLPIVVVSATAQDGKRELNGDAFNIVDWLDKPIEQLRLRAALRQAGLRSRNGRACILHVEDDDDVIEVVGAIVRDEAEIVPARSLQEGREKLAARRFDLVIIDVGLPDGSGLDLLETINARTPREPVLIFSAQDSSASYASAVSASLVKSRTDNEQLHQTITDLINGLIQDKQGAPRYGR</sequence>
<dbReference type="EMBL" id="NHON01000022">
    <property type="protein sequence ID" value="OWJ66562.1"/>
    <property type="molecule type" value="Genomic_DNA"/>
</dbReference>
<dbReference type="GO" id="GO:0000155">
    <property type="term" value="F:phosphorelay sensor kinase activity"/>
    <property type="evidence" value="ECO:0007669"/>
    <property type="project" value="InterPro"/>
</dbReference>
<dbReference type="Pfam" id="PF00072">
    <property type="entry name" value="Response_reg"/>
    <property type="match status" value="2"/>
</dbReference>
<protein>
    <recommendedName>
        <fullName evidence="2">histidine kinase</fullName>
        <ecNumber evidence="2">2.7.13.3</ecNumber>
    </recommendedName>
</protein>
<evidence type="ECO:0000313" key="13">
    <source>
        <dbReference type="EMBL" id="OWJ66562.1"/>
    </source>
</evidence>
<keyword evidence="9" id="KW-1133">Transmembrane helix</keyword>
<keyword evidence="14" id="KW-1185">Reference proteome</keyword>
<dbReference type="InterPro" id="IPR001789">
    <property type="entry name" value="Sig_transdc_resp-reg_receiver"/>
</dbReference>
<keyword evidence="4" id="KW-0808">Transferase</keyword>
<dbReference type="Pfam" id="PF02518">
    <property type="entry name" value="HATPase_c"/>
    <property type="match status" value="1"/>
</dbReference>
<feature type="domain" description="Histidine kinase" evidence="10">
    <location>
        <begin position="357"/>
        <end position="577"/>
    </location>
</feature>
<dbReference type="PROSITE" id="PS50109">
    <property type="entry name" value="HIS_KIN"/>
    <property type="match status" value="1"/>
</dbReference>
<dbReference type="InterPro" id="IPR003594">
    <property type="entry name" value="HATPase_dom"/>
</dbReference>
<dbReference type="PROSITE" id="PS50112">
    <property type="entry name" value="PAS"/>
    <property type="match status" value="1"/>
</dbReference>
<dbReference type="InterPro" id="IPR011006">
    <property type="entry name" value="CheY-like_superfamily"/>
</dbReference>
<dbReference type="Pfam" id="PF13426">
    <property type="entry name" value="PAS_9"/>
    <property type="match status" value="1"/>
</dbReference>
<feature type="domain" description="PAS" evidence="12">
    <location>
        <begin position="243"/>
        <end position="287"/>
    </location>
</feature>
<proteinExistence type="predicted"/>
<dbReference type="PANTHER" id="PTHR43547:SF2">
    <property type="entry name" value="HYBRID SIGNAL TRANSDUCTION HISTIDINE KINASE C"/>
    <property type="match status" value="1"/>
</dbReference>
<dbReference type="STRING" id="1122125.GCA_000423185_01717"/>
<dbReference type="SUPFAM" id="SSF55785">
    <property type="entry name" value="PYP-like sensor domain (PAS domain)"/>
    <property type="match status" value="1"/>
</dbReference>
<evidence type="ECO:0000256" key="9">
    <source>
        <dbReference type="SAM" id="Phobius"/>
    </source>
</evidence>
<evidence type="ECO:0000256" key="3">
    <source>
        <dbReference type="ARBA" id="ARBA00022553"/>
    </source>
</evidence>
<dbReference type="InterPro" id="IPR036097">
    <property type="entry name" value="HisK_dim/P_sf"/>
</dbReference>
<dbReference type="FunFam" id="1.10.287.130:FF:000001">
    <property type="entry name" value="Two-component sensor histidine kinase"/>
    <property type="match status" value="1"/>
</dbReference>
<dbReference type="InterPro" id="IPR036890">
    <property type="entry name" value="HATPase_C_sf"/>
</dbReference>
<dbReference type="PRINTS" id="PR00344">
    <property type="entry name" value="BCTRLSENSOR"/>
</dbReference>
<dbReference type="SMART" id="SM00388">
    <property type="entry name" value="HisKA"/>
    <property type="match status" value="1"/>
</dbReference>
<evidence type="ECO:0000259" key="10">
    <source>
        <dbReference type="PROSITE" id="PS50109"/>
    </source>
</evidence>
<dbReference type="SMART" id="SM00091">
    <property type="entry name" value="PAS"/>
    <property type="match status" value="1"/>
</dbReference>
<dbReference type="OrthoDB" id="8477265at2"/>
<dbReference type="InterPro" id="IPR007891">
    <property type="entry name" value="CHASE3"/>
</dbReference>
<dbReference type="PROSITE" id="PS50110">
    <property type="entry name" value="RESPONSE_REGULATORY"/>
    <property type="match status" value="2"/>
</dbReference>
<comment type="caution">
    <text evidence="13">The sequence shown here is derived from an EMBL/GenBank/DDBJ whole genome shotgun (WGS) entry which is preliminary data.</text>
</comment>
<evidence type="ECO:0000256" key="4">
    <source>
        <dbReference type="ARBA" id="ARBA00022679"/>
    </source>
</evidence>
<dbReference type="FunFam" id="3.30.565.10:FF:000006">
    <property type="entry name" value="Sensor histidine kinase WalK"/>
    <property type="match status" value="1"/>
</dbReference>
<feature type="transmembrane region" description="Helical" evidence="9">
    <location>
        <begin position="190"/>
        <end position="212"/>
    </location>
</feature>
<dbReference type="SMART" id="SM00387">
    <property type="entry name" value="HATPase_c"/>
    <property type="match status" value="1"/>
</dbReference>
<dbReference type="Proteomes" id="UP000196655">
    <property type="component" value="Unassembled WGS sequence"/>
</dbReference>
<dbReference type="SUPFAM" id="SSF52172">
    <property type="entry name" value="CheY-like"/>
    <property type="match status" value="2"/>
</dbReference>
<dbReference type="NCBIfam" id="TIGR00229">
    <property type="entry name" value="sensory_box"/>
    <property type="match status" value="1"/>
</dbReference>
<keyword evidence="9" id="KW-0812">Transmembrane</keyword>
<feature type="domain" description="Response regulatory" evidence="11">
    <location>
        <begin position="592"/>
        <end position="709"/>
    </location>
</feature>
<dbReference type="InterPro" id="IPR035965">
    <property type="entry name" value="PAS-like_dom_sf"/>
</dbReference>
<dbReference type="AlphaFoldDB" id="A0A211ZMR0"/>
<dbReference type="CDD" id="cd17546">
    <property type="entry name" value="REC_hyHK_CKI1_RcsC-like"/>
    <property type="match status" value="1"/>
</dbReference>
<feature type="modified residue" description="4-aspartylphosphate" evidence="8">
    <location>
        <position position="641"/>
    </location>
</feature>
<feature type="modified residue" description="4-aspartylphosphate" evidence="8">
    <location>
        <position position="766"/>
    </location>
</feature>
<keyword evidence="6" id="KW-0902">Two-component regulatory system</keyword>
<dbReference type="SUPFAM" id="SSF47384">
    <property type="entry name" value="Homodimeric domain of signal transducing histidine kinase"/>
    <property type="match status" value="1"/>
</dbReference>
<evidence type="ECO:0000313" key="14">
    <source>
        <dbReference type="Proteomes" id="UP000196655"/>
    </source>
</evidence>
<evidence type="ECO:0000256" key="7">
    <source>
        <dbReference type="ARBA" id="ARBA00023136"/>
    </source>
</evidence>
<evidence type="ECO:0000256" key="5">
    <source>
        <dbReference type="ARBA" id="ARBA00022777"/>
    </source>
</evidence>